<feature type="domain" description="B3/B4 tRNA-binding" evidence="1">
    <location>
        <begin position="59"/>
        <end position="209"/>
    </location>
</feature>
<dbReference type="PANTHER" id="PTHR39209">
    <property type="match status" value="1"/>
</dbReference>
<dbReference type="GO" id="GO:0004826">
    <property type="term" value="F:phenylalanine-tRNA ligase activity"/>
    <property type="evidence" value="ECO:0007669"/>
    <property type="project" value="InterPro"/>
</dbReference>
<dbReference type="EMBL" id="QOUX01000037">
    <property type="protein sequence ID" value="RXJ00628.1"/>
    <property type="molecule type" value="Genomic_DNA"/>
</dbReference>
<protein>
    <recommendedName>
        <fullName evidence="1">B3/B4 tRNA-binding domain-containing protein</fullName>
    </recommendedName>
</protein>
<dbReference type="RefSeq" id="WP_129078320.1">
    <property type="nucleotide sequence ID" value="NZ_QOUX01000037.1"/>
</dbReference>
<gene>
    <name evidence="2" type="ORF">DS745_11220</name>
</gene>
<dbReference type="SMART" id="SM00873">
    <property type="entry name" value="B3_4"/>
    <property type="match status" value="1"/>
</dbReference>
<dbReference type="Gene3D" id="3.50.40.10">
    <property type="entry name" value="Phenylalanyl-trna Synthetase, Chain B, domain 3"/>
    <property type="match status" value="1"/>
</dbReference>
<dbReference type="InterPro" id="IPR005146">
    <property type="entry name" value="B3/B4_tRNA-bd"/>
</dbReference>
<dbReference type="InterPro" id="IPR020825">
    <property type="entry name" value="Phe-tRNA_synthase-like_B3/B4"/>
</dbReference>
<comment type="caution">
    <text evidence="2">The sequence shown here is derived from an EMBL/GenBank/DDBJ whole genome shotgun (WGS) entry which is preliminary data.</text>
</comment>
<proteinExistence type="predicted"/>
<dbReference type="Proteomes" id="UP000290649">
    <property type="component" value="Unassembled WGS sequence"/>
</dbReference>
<reference evidence="2 3" key="1">
    <citation type="journal article" date="2019" name="Int. J. Syst. Evol. Microbiol.">
        <title>Anaerobacillus alkaliphilus sp. nov., a novel alkaliphilic and moderately halophilic bacterium.</title>
        <authorList>
            <person name="Borsodi A.K."/>
            <person name="Aszalos J.M."/>
            <person name="Bihari P."/>
            <person name="Nagy I."/>
            <person name="Schumann P."/>
            <person name="Sproer C."/>
            <person name="Kovacs A.L."/>
            <person name="Boka K."/>
            <person name="Dobosy P."/>
            <person name="Ovari M."/>
            <person name="Szili-Kovacs T."/>
            <person name="Toth E."/>
        </authorList>
    </citation>
    <scope>NUCLEOTIDE SEQUENCE [LARGE SCALE GENOMIC DNA]</scope>
    <source>
        <strain evidence="2 3">B16-10</strain>
    </source>
</reference>
<dbReference type="PANTHER" id="PTHR39209:SF2">
    <property type="entry name" value="CYTOPLASMIC PROTEIN"/>
    <property type="match status" value="1"/>
</dbReference>
<evidence type="ECO:0000313" key="3">
    <source>
        <dbReference type="Proteomes" id="UP000290649"/>
    </source>
</evidence>
<dbReference type="GO" id="GO:0003723">
    <property type="term" value="F:RNA binding"/>
    <property type="evidence" value="ECO:0007669"/>
    <property type="project" value="InterPro"/>
</dbReference>
<dbReference type="Pfam" id="PF03483">
    <property type="entry name" value="B3_4"/>
    <property type="match status" value="1"/>
</dbReference>
<dbReference type="SUPFAM" id="SSF56037">
    <property type="entry name" value="PheT/TilS domain"/>
    <property type="match status" value="1"/>
</dbReference>
<dbReference type="OrthoDB" id="9789812at2"/>
<evidence type="ECO:0000313" key="2">
    <source>
        <dbReference type="EMBL" id="RXJ00628.1"/>
    </source>
</evidence>
<accession>A0A4Q0VT84</accession>
<name>A0A4Q0VT84_9BACI</name>
<sequence length="217" mass="24323">MIITIHEELKTLAPNFKVGVISYSNINVHHSSSEIQLDVKAICDRQQLYQNVTDIVGIKEGRQLFKMIGTDPSKYRPSSEALLRRVLKGDPVPSIHSAADVNNLFSIKYAIPIGIYDFDKLSLPIEIRVGDENDLYEAINNRETNMKSKLLSADKIGPFGSPIVDSKRTMVTPETKNALQIIYFHPELPQESLNSITEEIKDYFLLHHGGTGTSTII</sequence>
<evidence type="ECO:0000259" key="1">
    <source>
        <dbReference type="SMART" id="SM00873"/>
    </source>
</evidence>
<organism evidence="2 3">
    <name type="scientific">Anaerobacillus alkaliphilus</name>
    <dbReference type="NCBI Taxonomy" id="1548597"/>
    <lineage>
        <taxon>Bacteria</taxon>
        <taxon>Bacillati</taxon>
        <taxon>Bacillota</taxon>
        <taxon>Bacilli</taxon>
        <taxon>Bacillales</taxon>
        <taxon>Bacillaceae</taxon>
        <taxon>Anaerobacillus</taxon>
    </lineage>
</organism>
<keyword evidence="3" id="KW-1185">Reference proteome</keyword>
<dbReference type="AlphaFoldDB" id="A0A4Q0VT84"/>